<dbReference type="AlphaFoldDB" id="A0A5P0J9Y9"/>
<dbReference type="Proteomes" id="UP000359125">
    <property type="component" value="Unassembled WGS sequence"/>
</dbReference>
<dbReference type="RefSeq" id="WP_063501814.1">
    <property type="nucleotide sequence ID" value="NZ_CP138419.1"/>
</dbReference>
<dbReference type="EMBL" id="RYCF01000048">
    <property type="protein sequence ID" value="MQK25586.1"/>
    <property type="molecule type" value="Genomic_DNA"/>
</dbReference>
<dbReference type="SUPFAM" id="SSF160719">
    <property type="entry name" value="gpW/gp25-like"/>
    <property type="match status" value="1"/>
</dbReference>
<reference evidence="2 3" key="1">
    <citation type="journal article" date="2019" name="Environ. Health Perspect.">
        <title>Inter-host Transmission of Carbapenemase-Producing Escherichia coli among Humans and Backyard Animals.</title>
        <authorList>
            <person name="Li J."/>
            <person name="Bi Z."/>
            <person name="Ma S."/>
            <person name="Chen B."/>
            <person name="Cai C."/>
            <person name="He J."/>
            <person name="Schwarz S."/>
            <person name="Sun C."/>
            <person name="Zhou Y."/>
            <person name="Yin J."/>
            <person name="Hulth A."/>
            <person name="Wang Y."/>
            <person name="Shen Z."/>
            <person name="Wang S."/>
            <person name="Wu C."/>
            <person name="Nilsson L.E."/>
            <person name="Walsh T.R."/>
            <person name="Borjesson S."/>
            <person name="Shen J."/>
            <person name="Sun Q."/>
            <person name="Wang Y."/>
        </authorList>
    </citation>
    <scope>NUCLEOTIDE SEQUENCE [LARGE SCALE GENOMIC DNA]</scope>
    <source>
        <strain evidence="2 3">A016f</strain>
    </source>
</reference>
<feature type="domain" description="IraD/Gp25-like" evidence="1">
    <location>
        <begin position="19"/>
        <end position="103"/>
    </location>
</feature>
<name>A0A5P0J9Y9_ECOLX</name>
<evidence type="ECO:0000313" key="2">
    <source>
        <dbReference type="EMBL" id="MQK25586.1"/>
    </source>
</evidence>
<comment type="caution">
    <text evidence="2">The sequence shown here is derived from an EMBL/GenBank/DDBJ whole genome shotgun (WGS) entry which is preliminary data.</text>
</comment>
<dbReference type="Pfam" id="PF04965">
    <property type="entry name" value="GPW_gp25"/>
    <property type="match status" value="1"/>
</dbReference>
<organism evidence="2 3">
    <name type="scientific">Escherichia coli</name>
    <dbReference type="NCBI Taxonomy" id="562"/>
    <lineage>
        <taxon>Bacteria</taxon>
        <taxon>Pseudomonadati</taxon>
        <taxon>Pseudomonadota</taxon>
        <taxon>Gammaproteobacteria</taxon>
        <taxon>Enterobacterales</taxon>
        <taxon>Enterobacteriaceae</taxon>
        <taxon>Escherichia</taxon>
    </lineage>
</organism>
<dbReference type="Gene3D" id="3.10.450.40">
    <property type="match status" value="1"/>
</dbReference>
<gene>
    <name evidence="2" type="ORF">EIZ93_14935</name>
</gene>
<sequence>MTAKYTGMNQAGTGTLSDSDHLWQSVKDVLLTPLGSRVMRRTYGSLLPDLLDEPQNETTRLQLMSATVIALTQWEPRIALNQVDVNFSESGAVTVGLSGLITTTMQAATGSVTLKEQDNGNY</sequence>
<proteinExistence type="predicted"/>
<dbReference type="InterPro" id="IPR007048">
    <property type="entry name" value="IraD/Gp25-like"/>
</dbReference>
<protein>
    <submittedName>
        <fullName evidence="2">Baseplate assembly protein</fullName>
    </submittedName>
</protein>
<accession>A0A5P0J9Y9</accession>
<evidence type="ECO:0000259" key="1">
    <source>
        <dbReference type="Pfam" id="PF04965"/>
    </source>
</evidence>
<evidence type="ECO:0000313" key="3">
    <source>
        <dbReference type="Proteomes" id="UP000359125"/>
    </source>
</evidence>